<comment type="caution">
    <text evidence="1">The sequence shown here is derived from an EMBL/GenBank/DDBJ whole genome shotgun (WGS) entry which is preliminary data.</text>
</comment>
<proteinExistence type="predicted"/>
<name>A0A2M9Q6Z3_9BACI</name>
<dbReference type="EMBL" id="PHQY01000588">
    <property type="protein sequence ID" value="PJO43762.1"/>
    <property type="molecule type" value="Genomic_DNA"/>
</dbReference>
<reference evidence="1 2" key="1">
    <citation type="submission" date="2017-11" db="EMBL/GenBank/DDBJ databases">
        <title>Bacterial isolate from king chilli rhizosphere.</title>
        <authorList>
            <person name="Takhelmayum P."/>
            <person name="Sarangthem I."/>
        </authorList>
    </citation>
    <scope>NUCLEOTIDE SEQUENCE [LARGE SCALE GENOMIC DNA]</scope>
    <source>
        <strain evidence="2">t26</strain>
    </source>
</reference>
<protein>
    <submittedName>
        <fullName evidence="1">Uncharacterized protein</fullName>
    </submittedName>
</protein>
<gene>
    <name evidence="1" type="ORF">CWD94_10550</name>
</gene>
<dbReference type="AlphaFoldDB" id="A0A2M9Q6Z3"/>
<dbReference type="Proteomes" id="UP000232101">
    <property type="component" value="Unassembled WGS sequence"/>
</dbReference>
<evidence type="ECO:0000313" key="2">
    <source>
        <dbReference type="Proteomes" id="UP000232101"/>
    </source>
</evidence>
<sequence length="78" mass="8880">MSEQLVRDVKDEIKGEEEILNLYKEDLPPTLAAVLELERQEGFEQGIEQTIKQIISGLIETGADDEWIAEVSKLPLQR</sequence>
<accession>A0A2M9Q6Z3</accession>
<organism evidence="1 2">
    <name type="scientific">Lysinibacillus xylanilyticus</name>
    <dbReference type="NCBI Taxonomy" id="582475"/>
    <lineage>
        <taxon>Bacteria</taxon>
        <taxon>Bacillati</taxon>
        <taxon>Bacillota</taxon>
        <taxon>Bacilli</taxon>
        <taxon>Bacillales</taxon>
        <taxon>Bacillaceae</taxon>
        <taxon>Lysinibacillus</taxon>
    </lineage>
</organism>
<evidence type="ECO:0000313" key="1">
    <source>
        <dbReference type="EMBL" id="PJO43762.1"/>
    </source>
</evidence>